<evidence type="ECO:0000313" key="6">
    <source>
        <dbReference type="Proteomes" id="UP000008281"/>
    </source>
</evidence>
<feature type="region of interest" description="Disordered" evidence="3">
    <location>
        <begin position="1"/>
        <end position="167"/>
    </location>
</feature>
<keyword evidence="6" id="KW-1185">Reference proteome</keyword>
<gene>
    <name evidence="5" type="ORF">CRE_29536</name>
</gene>
<dbReference type="OMA" id="AIWADMN"/>
<feature type="compositionally biased region" description="Basic and acidic residues" evidence="3">
    <location>
        <begin position="21"/>
        <end position="36"/>
    </location>
</feature>
<organism evidence="6">
    <name type="scientific">Caenorhabditis remanei</name>
    <name type="common">Caenorhabditis vulgaris</name>
    <dbReference type="NCBI Taxonomy" id="31234"/>
    <lineage>
        <taxon>Eukaryota</taxon>
        <taxon>Metazoa</taxon>
        <taxon>Ecdysozoa</taxon>
        <taxon>Nematoda</taxon>
        <taxon>Chromadorea</taxon>
        <taxon>Rhabditida</taxon>
        <taxon>Rhabditina</taxon>
        <taxon>Rhabditomorpha</taxon>
        <taxon>Rhabditoidea</taxon>
        <taxon>Rhabditidae</taxon>
        <taxon>Peloderinae</taxon>
        <taxon>Caenorhabditis</taxon>
    </lineage>
</organism>
<evidence type="ECO:0000256" key="1">
    <source>
        <dbReference type="ARBA" id="ARBA00019033"/>
    </source>
</evidence>
<feature type="domain" description="BCNT-C" evidence="4">
    <location>
        <begin position="163"/>
        <end position="243"/>
    </location>
</feature>
<sequence>MASQHEKDEEEYNSSSDEDYDPSKDTEHNQQDEVRVPRYRAFIAYSPPQIDDAEDGEEVADEDVEYLQKDSKSQKKEENSEESSTTNGDDVDVDAIFAALTGQAPPVSTASSSSSSNSKTEIKVPHATEPSSSSSSEVKESPKVYPRTTEISEKGDVGTSSAGKKRVGLLDAAKALTKRSKMSVLEKSDQDWKDFTRQNNLKEDLESHNRGKGGYLNKMEFLNRTDNRQFEKERAFRASARKDTN</sequence>
<dbReference type="Proteomes" id="UP000008281">
    <property type="component" value="Unassembled WGS sequence"/>
</dbReference>
<dbReference type="InterPro" id="IPR011421">
    <property type="entry name" value="BCNT-C"/>
</dbReference>
<dbReference type="InParanoid" id="E3LVJ3"/>
<dbReference type="PANTHER" id="PTHR48295">
    <property type="entry name" value="CRANIOFACIAL DEVELOPMENT PROTEIN 1"/>
    <property type="match status" value="1"/>
</dbReference>
<name>E3LVJ3_CAERE</name>
<dbReference type="Pfam" id="PF07572">
    <property type="entry name" value="BCNT"/>
    <property type="match status" value="1"/>
</dbReference>
<feature type="compositionally biased region" description="Low complexity" evidence="3">
    <location>
        <begin position="108"/>
        <end position="118"/>
    </location>
</feature>
<accession>E3LVJ3</accession>
<feature type="compositionally biased region" description="Acidic residues" evidence="3">
    <location>
        <begin position="8"/>
        <end position="20"/>
    </location>
</feature>
<reference evidence="5" key="1">
    <citation type="submission" date="2007-07" db="EMBL/GenBank/DDBJ databases">
        <title>PCAP assembly of the Caenorhabditis remanei genome.</title>
        <authorList>
            <consortium name="The Caenorhabditis remanei Sequencing Consortium"/>
            <person name="Wilson R.K."/>
        </authorList>
    </citation>
    <scope>NUCLEOTIDE SEQUENCE [LARGE SCALE GENOMIC DNA]</scope>
    <source>
        <strain evidence="5">PB4641</strain>
    </source>
</reference>
<dbReference type="FunCoup" id="E3LVJ3">
    <property type="interactions" value="1159"/>
</dbReference>
<evidence type="ECO:0000256" key="3">
    <source>
        <dbReference type="SAM" id="MobiDB-lite"/>
    </source>
</evidence>
<dbReference type="PROSITE" id="PS51279">
    <property type="entry name" value="BCNT_C"/>
    <property type="match status" value="1"/>
</dbReference>
<dbReference type="eggNOG" id="KOG4776">
    <property type="taxonomic scope" value="Eukaryota"/>
</dbReference>
<proteinExistence type="predicted"/>
<dbReference type="AlphaFoldDB" id="E3LVJ3"/>
<evidence type="ECO:0000256" key="2">
    <source>
        <dbReference type="ARBA" id="ARBA00030244"/>
    </source>
</evidence>
<dbReference type="InterPro" id="IPR027124">
    <property type="entry name" value="Swc5/CFDP1/2"/>
</dbReference>
<dbReference type="EMBL" id="DS268416">
    <property type="protein sequence ID" value="EFP12613.1"/>
    <property type="molecule type" value="Genomic_DNA"/>
</dbReference>
<dbReference type="STRING" id="31234.E3LVJ3"/>
<feature type="compositionally biased region" description="Basic and acidic residues" evidence="3">
    <location>
        <begin position="66"/>
        <end position="78"/>
    </location>
</feature>
<feature type="compositionally biased region" description="Acidic residues" evidence="3">
    <location>
        <begin position="51"/>
        <end position="65"/>
    </location>
</feature>
<evidence type="ECO:0000259" key="4">
    <source>
        <dbReference type="PROSITE" id="PS51279"/>
    </source>
</evidence>
<evidence type="ECO:0000313" key="5">
    <source>
        <dbReference type="EMBL" id="EFP12613.1"/>
    </source>
</evidence>
<dbReference type="PANTHER" id="PTHR48295:SF1">
    <property type="entry name" value="SWR1-COMPLEX PROTEIN 5"/>
    <property type="match status" value="1"/>
</dbReference>
<dbReference type="OrthoDB" id="445677at2759"/>
<dbReference type="HOGENOM" id="CLU_107738_0_0_1"/>
<protein>
    <recommendedName>
        <fullName evidence="1">Craniofacial development protein 1</fullName>
    </recommendedName>
    <alternativeName>
        <fullName evidence="2">Bucentaur</fullName>
    </alternativeName>
</protein>